<keyword evidence="2" id="KW-0315">Glutamine amidotransferase</keyword>
<dbReference type="InterPro" id="IPR006221">
    <property type="entry name" value="TrpG/PapA_dom"/>
</dbReference>
<dbReference type="Pfam" id="PF00117">
    <property type="entry name" value="GATase"/>
    <property type="match status" value="1"/>
</dbReference>
<comment type="catalytic activity">
    <reaction evidence="4">
        <text>chorismate + L-glutamine = anthranilate + pyruvate + L-glutamate + H(+)</text>
        <dbReference type="Rhea" id="RHEA:21732"/>
        <dbReference type="ChEBI" id="CHEBI:15361"/>
        <dbReference type="ChEBI" id="CHEBI:15378"/>
        <dbReference type="ChEBI" id="CHEBI:16567"/>
        <dbReference type="ChEBI" id="CHEBI:29748"/>
        <dbReference type="ChEBI" id="CHEBI:29985"/>
        <dbReference type="ChEBI" id="CHEBI:58359"/>
        <dbReference type="EC" id="4.1.3.27"/>
    </reaction>
</comment>
<dbReference type="EMBL" id="JANCPR020000028">
    <property type="protein sequence ID" value="MDJ1135365.1"/>
    <property type="molecule type" value="Genomic_DNA"/>
</dbReference>
<dbReference type="SUPFAM" id="SSF56322">
    <property type="entry name" value="ADC synthase"/>
    <property type="match status" value="1"/>
</dbReference>
<protein>
    <recommendedName>
        <fullName evidence="1">anthranilate synthase</fullName>
        <ecNumber evidence="1">4.1.3.27</ecNumber>
    </recommendedName>
</protein>
<reference evidence="7 8" key="1">
    <citation type="submission" date="2023-05" db="EMBL/GenBank/DDBJ databases">
        <title>Streptantibioticus silvisoli sp. nov., acidotolerant actinomycetes 1 from pine litter.</title>
        <authorList>
            <person name="Swiecimska M."/>
            <person name="Golinska P."/>
            <person name="Sangal V."/>
            <person name="Wachnowicz B."/>
            <person name="Goodfellow M."/>
        </authorList>
    </citation>
    <scope>NUCLEOTIDE SEQUENCE [LARGE SCALE GENOMIC DNA]</scope>
    <source>
        <strain evidence="7 8">DSM 42109</strain>
    </source>
</reference>
<dbReference type="PROSITE" id="PS51273">
    <property type="entry name" value="GATASE_TYPE_1"/>
    <property type="match status" value="1"/>
</dbReference>
<dbReference type="PRINTS" id="PR00097">
    <property type="entry name" value="ANTSNTHASEII"/>
</dbReference>
<proteinExistence type="predicted"/>
<accession>A0ABT7A1Z7</accession>
<dbReference type="Proteomes" id="UP001214441">
    <property type="component" value="Unassembled WGS sequence"/>
</dbReference>
<evidence type="ECO:0000313" key="8">
    <source>
        <dbReference type="Proteomes" id="UP001214441"/>
    </source>
</evidence>
<gene>
    <name evidence="7" type="ORF">NMN56_026035</name>
</gene>
<dbReference type="InterPro" id="IPR005801">
    <property type="entry name" value="ADC_synthase"/>
</dbReference>
<keyword evidence="8" id="KW-1185">Reference proteome</keyword>
<dbReference type="Pfam" id="PF00425">
    <property type="entry name" value="Chorismate_bind"/>
    <property type="match status" value="1"/>
</dbReference>
<evidence type="ECO:0000256" key="2">
    <source>
        <dbReference type="ARBA" id="ARBA00022962"/>
    </source>
</evidence>
<dbReference type="InterPro" id="IPR019999">
    <property type="entry name" value="Anth_synth_I-like"/>
</dbReference>
<name>A0ABT7A1Z7_9ACTN</name>
<sequence length="684" mass="73078">MDLTPKPSPLALIERLTREDAPPFALLRRRTPGRDADTVELLSGSVRTVERLADIPTVHGGEAGALALVPFRQIRERGFGVRDDGTPLSVLLPDERHELPLAAALEALPAHRVRVERGAFDVDDDAYEEIVRRVVEDEIGTGEGANFVIRRTFQGEIPGFSRADALALFARLLRGEQGAYWTFVVHTGDRVLVGASPEVHVRMTGGIGGREAGDGPRAGGTVVMNPISGTYRYPAQGPDVEGLLGFLADRKESEELSMVVDEELKMMCTVGDEGGVVVGPRLKEMAHLAHTEYELRGRSTLDVREVLRETMFAATVTGSPVQNACRVIERHEHGGRGYYAGALALIGHDAGGAQTLDSPILIRTADIDPADGSLRVPVGATLVRASDPASEVAETHAKAAGVLTALGVREAPVRRETEAGGEPRPRLADDPRVQAALEGRRAGLAPFWLRMRTEPGPHPDAGEFAGESAGGEVLVVDGEDTFTSMLAHLLRSTGYGVTVRRFDEAGLRADVAAHEGPVVLGPGPGDPRDEAEPKMRFLRALAADLVRERRHPLLGVCLGHELLAAELGLDLVRKDLPYQGAQERIDLFGQPATVGFYNSYTARCDAETAAELALHGVELSRDTVSGDIHALRGPGFAGVQFHPESVLTLDGVKATAGLLADVRTWRLPGGSGGGLPEPVRAPRG</sequence>
<keyword evidence="3" id="KW-0456">Lyase</keyword>
<evidence type="ECO:0000256" key="3">
    <source>
        <dbReference type="ARBA" id="ARBA00023239"/>
    </source>
</evidence>
<evidence type="ECO:0000259" key="6">
    <source>
        <dbReference type="Pfam" id="PF00425"/>
    </source>
</evidence>
<feature type="domain" description="Chorismate-utilising enzyme C-terminal" evidence="6">
    <location>
        <begin position="124"/>
        <end position="398"/>
    </location>
</feature>
<evidence type="ECO:0000256" key="4">
    <source>
        <dbReference type="ARBA" id="ARBA00047683"/>
    </source>
</evidence>
<dbReference type="Gene3D" id="3.40.50.880">
    <property type="match status" value="1"/>
</dbReference>
<dbReference type="EC" id="4.1.3.27" evidence="1"/>
<evidence type="ECO:0000259" key="5">
    <source>
        <dbReference type="Pfam" id="PF00117"/>
    </source>
</evidence>
<dbReference type="CDD" id="cd01743">
    <property type="entry name" value="GATase1_Anthranilate_Synthase"/>
    <property type="match status" value="1"/>
</dbReference>
<dbReference type="Gene3D" id="3.60.120.10">
    <property type="entry name" value="Anthranilate synthase"/>
    <property type="match status" value="1"/>
</dbReference>
<dbReference type="InterPro" id="IPR015890">
    <property type="entry name" value="Chorismate_C"/>
</dbReference>
<evidence type="ECO:0000313" key="7">
    <source>
        <dbReference type="EMBL" id="MDJ1135365.1"/>
    </source>
</evidence>
<dbReference type="PANTHER" id="PTHR11236">
    <property type="entry name" value="AMINOBENZOATE/ANTHRANILATE SYNTHASE"/>
    <property type="match status" value="1"/>
</dbReference>
<dbReference type="SUPFAM" id="SSF52317">
    <property type="entry name" value="Class I glutamine amidotransferase-like"/>
    <property type="match status" value="1"/>
</dbReference>
<dbReference type="RefSeq" id="WP_274041813.1">
    <property type="nucleotide sequence ID" value="NZ_JANCPR020000028.1"/>
</dbReference>
<dbReference type="InterPro" id="IPR017926">
    <property type="entry name" value="GATASE"/>
</dbReference>
<dbReference type="InterPro" id="IPR029062">
    <property type="entry name" value="Class_I_gatase-like"/>
</dbReference>
<comment type="caution">
    <text evidence="7">The sequence shown here is derived from an EMBL/GenBank/DDBJ whole genome shotgun (WGS) entry which is preliminary data.</text>
</comment>
<organism evidence="7 8">
    <name type="scientific">Streptomyces iconiensis</name>
    <dbReference type="NCBI Taxonomy" id="1384038"/>
    <lineage>
        <taxon>Bacteria</taxon>
        <taxon>Bacillati</taxon>
        <taxon>Actinomycetota</taxon>
        <taxon>Actinomycetes</taxon>
        <taxon>Kitasatosporales</taxon>
        <taxon>Streptomycetaceae</taxon>
        <taxon>Streptomyces</taxon>
    </lineage>
</organism>
<feature type="domain" description="Glutamine amidotransferase" evidence="5">
    <location>
        <begin position="474"/>
        <end position="653"/>
    </location>
</feature>
<dbReference type="PRINTS" id="PR00096">
    <property type="entry name" value="GATASE"/>
</dbReference>
<dbReference type="PANTHER" id="PTHR11236:SF49">
    <property type="entry name" value="ANTHRANILATE SYNTHASE COMPONENT 1"/>
    <property type="match status" value="1"/>
</dbReference>
<evidence type="ECO:0000256" key="1">
    <source>
        <dbReference type="ARBA" id="ARBA00012266"/>
    </source>
</evidence>